<sequence length="99" mass="11557">MEINVQYVKMEASEALDTYLTKKLNKLARQYDWLIRAEVFFKKGQDKTGMDCICEIELSAPGPRIFASSTNTYYESALKETIRDLKRQLEKRHSLFTAK</sequence>
<dbReference type="Proteomes" id="UP000261082">
    <property type="component" value="Unassembled WGS sequence"/>
</dbReference>
<accession>A0A3E1QDR7</accession>
<dbReference type="OrthoDB" id="9808702at2"/>
<dbReference type="EMBL" id="QVID01000001">
    <property type="protein sequence ID" value="RFN60234.1"/>
    <property type="molecule type" value="Genomic_DNA"/>
</dbReference>
<dbReference type="Pfam" id="PF02482">
    <property type="entry name" value="Ribosomal_S30AE"/>
    <property type="match status" value="1"/>
</dbReference>
<dbReference type="Gene3D" id="3.30.160.100">
    <property type="entry name" value="Ribosome hibernation promotion factor-like"/>
    <property type="match status" value="1"/>
</dbReference>
<dbReference type="InterPro" id="IPR036567">
    <property type="entry name" value="RHF-like"/>
</dbReference>
<evidence type="ECO:0000313" key="1">
    <source>
        <dbReference type="EMBL" id="RFN60234.1"/>
    </source>
</evidence>
<evidence type="ECO:0000313" key="2">
    <source>
        <dbReference type="Proteomes" id="UP000261082"/>
    </source>
</evidence>
<protein>
    <submittedName>
        <fullName evidence="1">HPF/RaiA family ribosome-associated protein</fullName>
    </submittedName>
</protein>
<dbReference type="SUPFAM" id="SSF69754">
    <property type="entry name" value="Ribosome binding protein Y (YfiA homologue)"/>
    <property type="match status" value="1"/>
</dbReference>
<proteinExistence type="predicted"/>
<keyword evidence="2" id="KW-1185">Reference proteome</keyword>
<reference evidence="1 2" key="1">
    <citation type="journal article" date="2007" name="Int. J. Syst. Evol. Microbiol.">
        <title>Marixanthomonas ophiurae gen. nov., sp. nov., a marine bacterium of the family Flavobacteriaceae isolated from a deep-sea brittle star.</title>
        <authorList>
            <person name="Romanenko L.A."/>
            <person name="Uchino M."/>
            <person name="Frolova G.M."/>
            <person name="Mikhailov V.V."/>
        </authorList>
    </citation>
    <scope>NUCLEOTIDE SEQUENCE [LARGE SCALE GENOMIC DNA]</scope>
    <source>
        <strain evidence="1 2">KMM 3046</strain>
    </source>
</reference>
<dbReference type="InterPro" id="IPR003489">
    <property type="entry name" value="RHF/RaiA"/>
</dbReference>
<dbReference type="AlphaFoldDB" id="A0A3E1QDR7"/>
<gene>
    <name evidence="1" type="ORF">DZ858_09395</name>
</gene>
<dbReference type="RefSeq" id="WP_117159293.1">
    <property type="nucleotide sequence ID" value="NZ_QVID01000001.1"/>
</dbReference>
<organism evidence="1 2">
    <name type="scientific">Marixanthomonas ophiurae</name>
    <dbReference type="NCBI Taxonomy" id="387659"/>
    <lineage>
        <taxon>Bacteria</taxon>
        <taxon>Pseudomonadati</taxon>
        <taxon>Bacteroidota</taxon>
        <taxon>Flavobacteriia</taxon>
        <taxon>Flavobacteriales</taxon>
        <taxon>Flavobacteriaceae</taxon>
        <taxon>Marixanthomonas</taxon>
    </lineage>
</organism>
<comment type="caution">
    <text evidence="1">The sequence shown here is derived from an EMBL/GenBank/DDBJ whole genome shotgun (WGS) entry which is preliminary data.</text>
</comment>
<name>A0A3E1QDR7_9FLAO</name>